<evidence type="ECO:0000256" key="8">
    <source>
        <dbReference type="ARBA" id="ARBA00022777"/>
    </source>
</evidence>
<evidence type="ECO:0000256" key="4">
    <source>
        <dbReference type="ARBA" id="ARBA00022643"/>
    </source>
</evidence>
<evidence type="ECO:0000256" key="1">
    <source>
        <dbReference type="ARBA" id="ARBA00004726"/>
    </source>
</evidence>
<evidence type="ECO:0000256" key="2">
    <source>
        <dbReference type="ARBA" id="ARBA00005201"/>
    </source>
</evidence>
<dbReference type="EC" id="2.7.1.26" evidence="14"/>
<dbReference type="GO" id="GO:0005524">
    <property type="term" value="F:ATP binding"/>
    <property type="evidence" value="ECO:0007669"/>
    <property type="project" value="UniProtKB-UniRule"/>
</dbReference>
<dbReference type="SUPFAM" id="SSF52374">
    <property type="entry name" value="Nucleotidylyl transferase"/>
    <property type="match status" value="1"/>
</dbReference>
<keyword evidence="6 14" id="KW-0548">Nucleotidyltransferase</keyword>
<keyword evidence="7 14" id="KW-0547">Nucleotide-binding</keyword>
<evidence type="ECO:0000256" key="6">
    <source>
        <dbReference type="ARBA" id="ARBA00022695"/>
    </source>
</evidence>
<comment type="catalytic activity">
    <reaction evidence="12 14">
        <text>riboflavin + ATP = FMN + ADP + H(+)</text>
        <dbReference type="Rhea" id="RHEA:14357"/>
        <dbReference type="ChEBI" id="CHEBI:15378"/>
        <dbReference type="ChEBI" id="CHEBI:30616"/>
        <dbReference type="ChEBI" id="CHEBI:57986"/>
        <dbReference type="ChEBI" id="CHEBI:58210"/>
        <dbReference type="ChEBI" id="CHEBI:456216"/>
        <dbReference type="EC" id="2.7.1.26"/>
    </reaction>
</comment>
<dbReference type="Gene3D" id="2.40.30.30">
    <property type="entry name" value="Riboflavin kinase-like"/>
    <property type="match status" value="1"/>
</dbReference>
<dbReference type="NCBIfam" id="NF004162">
    <property type="entry name" value="PRK05627.1-5"/>
    <property type="match status" value="1"/>
</dbReference>
<evidence type="ECO:0000256" key="9">
    <source>
        <dbReference type="ARBA" id="ARBA00022827"/>
    </source>
</evidence>
<dbReference type="Pfam" id="PF06574">
    <property type="entry name" value="FAD_syn"/>
    <property type="match status" value="1"/>
</dbReference>
<keyword evidence="3 14" id="KW-0285">Flavoprotein</keyword>
<dbReference type="UniPathway" id="UPA00276">
    <property type="reaction ID" value="UER00406"/>
</dbReference>
<dbReference type="InterPro" id="IPR023465">
    <property type="entry name" value="Riboflavin_kinase_dom_sf"/>
</dbReference>
<dbReference type="CDD" id="cd02064">
    <property type="entry name" value="FAD_synthetase_N"/>
    <property type="match status" value="1"/>
</dbReference>
<dbReference type="GO" id="GO:0006747">
    <property type="term" value="P:FAD biosynthetic process"/>
    <property type="evidence" value="ECO:0007669"/>
    <property type="project" value="UniProtKB-UniRule"/>
</dbReference>
<dbReference type="GO" id="GO:0008531">
    <property type="term" value="F:riboflavin kinase activity"/>
    <property type="evidence" value="ECO:0007669"/>
    <property type="project" value="UniProtKB-UniRule"/>
</dbReference>
<dbReference type="InterPro" id="IPR023468">
    <property type="entry name" value="Riboflavin_kinase"/>
</dbReference>
<evidence type="ECO:0000313" key="16">
    <source>
        <dbReference type="EMBL" id="HGK63293.1"/>
    </source>
</evidence>
<evidence type="ECO:0000256" key="11">
    <source>
        <dbReference type="ARBA" id="ARBA00023268"/>
    </source>
</evidence>
<name>A0A7V3ZUE7_UNCW3</name>
<evidence type="ECO:0000256" key="14">
    <source>
        <dbReference type="PIRNR" id="PIRNR004491"/>
    </source>
</evidence>
<dbReference type="NCBIfam" id="TIGR00083">
    <property type="entry name" value="ribF"/>
    <property type="match status" value="1"/>
</dbReference>
<dbReference type="Gene3D" id="3.40.50.620">
    <property type="entry name" value="HUPs"/>
    <property type="match status" value="1"/>
</dbReference>
<evidence type="ECO:0000256" key="10">
    <source>
        <dbReference type="ARBA" id="ARBA00022840"/>
    </source>
</evidence>
<proteinExistence type="inferred from homology"/>
<keyword evidence="11" id="KW-0511">Multifunctional enzyme</keyword>
<keyword evidence="5 14" id="KW-0808">Transferase</keyword>
<dbReference type="SUPFAM" id="SSF82114">
    <property type="entry name" value="Riboflavin kinase-like"/>
    <property type="match status" value="1"/>
</dbReference>
<dbReference type="GO" id="GO:0009231">
    <property type="term" value="P:riboflavin biosynthetic process"/>
    <property type="evidence" value="ECO:0007669"/>
    <property type="project" value="InterPro"/>
</dbReference>
<dbReference type="Pfam" id="PF01687">
    <property type="entry name" value="Flavokinase"/>
    <property type="match status" value="1"/>
</dbReference>
<comment type="caution">
    <text evidence="16">The sequence shown here is derived from an EMBL/GenBank/DDBJ whole genome shotgun (WGS) entry which is preliminary data.</text>
</comment>
<dbReference type="InterPro" id="IPR014729">
    <property type="entry name" value="Rossmann-like_a/b/a_fold"/>
</dbReference>
<dbReference type="InterPro" id="IPR002606">
    <property type="entry name" value="Riboflavin_kinase_bac"/>
</dbReference>
<gene>
    <name evidence="16" type="ORF">ENU74_01655</name>
</gene>
<comment type="pathway">
    <text evidence="2 14">Cofactor biosynthesis; FMN biosynthesis; FMN from riboflavin (ATP route): step 1/1.</text>
</comment>
<protein>
    <recommendedName>
        <fullName evidence="14">Riboflavin biosynthesis protein</fullName>
    </recommendedName>
    <domain>
        <recommendedName>
            <fullName evidence="14">Riboflavin kinase</fullName>
            <ecNumber evidence="14">2.7.1.26</ecNumber>
        </recommendedName>
        <alternativeName>
            <fullName evidence="14">Flavokinase</fullName>
        </alternativeName>
    </domain>
    <domain>
        <recommendedName>
            <fullName evidence="14">FMN adenylyltransferase</fullName>
            <ecNumber evidence="14">2.7.7.2</ecNumber>
        </recommendedName>
        <alternativeName>
            <fullName evidence="14">FAD pyrophosphorylase</fullName>
        </alternativeName>
        <alternativeName>
            <fullName evidence="14">FAD synthase</fullName>
        </alternativeName>
    </domain>
</protein>
<dbReference type="GO" id="GO:0009398">
    <property type="term" value="P:FMN biosynthetic process"/>
    <property type="evidence" value="ECO:0007669"/>
    <property type="project" value="UniProtKB-UniRule"/>
</dbReference>
<sequence length="322" mass="37347">MKIIDEKNSEEFKNGVLTIGGFDGVHFAHQIIIEKLLKNKENLKTVGGLVTFEPLPYLYFHPNFHFLLTPFLEKVKILETLGLDFVFVYNFDNFFANLEPLMFLNKLKNDLLPKKIIVGNDFRFGRNREGDINLLKNFCENENILIEILPPIKKTGIEVKSTTIREKLILGNIRIANLLLGREYSIKGKVVKGKGRGSLLGYKTANLELLDNKKLIPADGVYACKVKIADDDKIYLGVLNIGERPTFSEKERNIEVHILNFEKNILGKELEIFFIQRIRPEFKFEDVEKLKKKIKEDIEVSVKIFKKERIWEENAKYVEKTQ</sequence>
<keyword evidence="9 14" id="KW-0274">FAD</keyword>
<comment type="pathway">
    <text evidence="1 14">Cofactor biosynthesis; FAD biosynthesis; FAD from FMN: step 1/1.</text>
</comment>
<accession>A0A7V3ZUE7</accession>
<dbReference type="UniPathway" id="UPA00277">
    <property type="reaction ID" value="UER00407"/>
</dbReference>
<dbReference type="InterPro" id="IPR015864">
    <property type="entry name" value="FAD_synthase"/>
</dbReference>
<dbReference type="SMART" id="SM00904">
    <property type="entry name" value="Flavokinase"/>
    <property type="match status" value="1"/>
</dbReference>
<keyword evidence="4 14" id="KW-0288">FMN</keyword>
<evidence type="ECO:0000256" key="7">
    <source>
        <dbReference type="ARBA" id="ARBA00022741"/>
    </source>
</evidence>
<keyword evidence="8 14" id="KW-0418">Kinase</keyword>
<evidence type="ECO:0000256" key="3">
    <source>
        <dbReference type="ARBA" id="ARBA00022630"/>
    </source>
</evidence>
<dbReference type="InterPro" id="IPR015865">
    <property type="entry name" value="Riboflavin_kinase_bac/euk"/>
</dbReference>
<evidence type="ECO:0000256" key="12">
    <source>
        <dbReference type="ARBA" id="ARBA00047880"/>
    </source>
</evidence>
<dbReference type="PIRSF" id="PIRSF004491">
    <property type="entry name" value="FAD_Synth"/>
    <property type="match status" value="1"/>
</dbReference>
<dbReference type="EMBL" id="DTDR01000052">
    <property type="protein sequence ID" value="HGK63293.1"/>
    <property type="molecule type" value="Genomic_DNA"/>
</dbReference>
<reference evidence="16" key="1">
    <citation type="journal article" date="2020" name="mSystems">
        <title>Genome- and Community-Level Interaction Insights into Carbon Utilization and Element Cycling Functions of Hydrothermarchaeota in Hydrothermal Sediment.</title>
        <authorList>
            <person name="Zhou Z."/>
            <person name="Liu Y."/>
            <person name="Xu W."/>
            <person name="Pan J."/>
            <person name="Luo Z.H."/>
            <person name="Li M."/>
        </authorList>
    </citation>
    <scope>NUCLEOTIDE SEQUENCE [LARGE SCALE GENOMIC DNA]</scope>
    <source>
        <strain evidence="16">SpSt-697</strain>
    </source>
</reference>
<dbReference type="AlphaFoldDB" id="A0A7V3ZUE7"/>
<comment type="similarity">
    <text evidence="14">Belongs to the ribF family.</text>
</comment>
<feature type="domain" description="Riboflavin kinase" evidence="15">
    <location>
        <begin position="179"/>
        <end position="306"/>
    </location>
</feature>
<dbReference type="EC" id="2.7.7.2" evidence="14"/>
<evidence type="ECO:0000256" key="5">
    <source>
        <dbReference type="ARBA" id="ARBA00022679"/>
    </source>
</evidence>
<dbReference type="PANTHER" id="PTHR22749">
    <property type="entry name" value="RIBOFLAVIN KINASE/FMN ADENYLYLTRANSFERASE"/>
    <property type="match status" value="1"/>
</dbReference>
<evidence type="ECO:0000259" key="15">
    <source>
        <dbReference type="SMART" id="SM00904"/>
    </source>
</evidence>
<organism evidence="16">
    <name type="scientific">candidate division WOR-3 bacterium</name>
    <dbReference type="NCBI Taxonomy" id="2052148"/>
    <lineage>
        <taxon>Bacteria</taxon>
        <taxon>Bacteria division WOR-3</taxon>
    </lineage>
</organism>
<evidence type="ECO:0000256" key="13">
    <source>
        <dbReference type="ARBA" id="ARBA00049494"/>
    </source>
</evidence>
<dbReference type="GO" id="GO:0003919">
    <property type="term" value="F:FMN adenylyltransferase activity"/>
    <property type="evidence" value="ECO:0007669"/>
    <property type="project" value="UniProtKB-UniRule"/>
</dbReference>
<dbReference type="PANTHER" id="PTHR22749:SF6">
    <property type="entry name" value="RIBOFLAVIN KINASE"/>
    <property type="match status" value="1"/>
</dbReference>
<keyword evidence="10 14" id="KW-0067">ATP-binding</keyword>
<comment type="catalytic activity">
    <reaction evidence="13 14">
        <text>FMN + ATP + H(+) = FAD + diphosphate</text>
        <dbReference type="Rhea" id="RHEA:17237"/>
        <dbReference type="ChEBI" id="CHEBI:15378"/>
        <dbReference type="ChEBI" id="CHEBI:30616"/>
        <dbReference type="ChEBI" id="CHEBI:33019"/>
        <dbReference type="ChEBI" id="CHEBI:57692"/>
        <dbReference type="ChEBI" id="CHEBI:58210"/>
        <dbReference type="EC" id="2.7.7.2"/>
    </reaction>
</comment>